<evidence type="ECO:0000256" key="4">
    <source>
        <dbReference type="PROSITE-ProRule" id="PRU00335"/>
    </source>
</evidence>
<dbReference type="InterPro" id="IPR025996">
    <property type="entry name" value="MT1864/Rv1816-like_C"/>
</dbReference>
<dbReference type="SUPFAM" id="SSF46689">
    <property type="entry name" value="Homeodomain-like"/>
    <property type="match status" value="1"/>
</dbReference>
<comment type="caution">
    <text evidence="6">The sequence shown here is derived from an EMBL/GenBank/DDBJ whole genome shotgun (WGS) entry which is preliminary data.</text>
</comment>
<keyword evidence="1" id="KW-0805">Transcription regulation</keyword>
<dbReference type="InterPro" id="IPR001647">
    <property type="entry name" value="HTH_TetR"/>
</dbReference>
<evidence type="ECO:0000259" key="5">
    <source>
        <dbReference type="PROSITE" id="PS50977"/>
    </source>
</evidence>
<dbReference type="InterPro" id="IPR009057">
    <property type="entry name" value="Homeodomain-like_sf"/>
</dbReference>
<protein>
    <submittedName>
        <fullName evidence="6">TetR family transcriptional regulator</fullName>
    </submittedName>
</protein>
<dbReference type="HOGENOM" id="CLU_069356_9_0_0"/>
<dbReference type="PANTHER" id="PTHR30055">
    <property type="entry name" value="HTH-TYPE TRANSCRIPTIONAL REGULATOR RUTR"/>
    <property type="match status" value="1"/>
</dbReference>
<evidence type="ECO:0000313" key="7">
    <source>
        <dbReference type="Proteomes" id="UP000054010"/>
    </source>
</evidence>
<keyword evidence="3" id="KW-0804">Transcription</keyword>
<dbReference type="eggNOG" id="COG1309">
    <property type="taxonomic scope" value="Bacteria"/>
</dbReference>
<keyword evidence="7" id="KW-1185">Reference proteome</keyword>
<dbReference type="AlphaFoldDB" id="E1IEZ6"/>
<evidence type="ECO:0000256" key="3">
    <source>
        <dbReference type="ARBA" id="ARBA00023163"/>
    </source>
</evidence>
<name>E1IEZ6_9CHLR</name>
<dbReference type="OrthoDB" id="7465645at2"/>
<dbReference type="InterPro" id="IPR050109">
    <property type="entry name" value="HTH-type_TetR-like_transc_reg"/>
</dbReference>
<organism evidence="6 7">
    <name type="scientific">Oscillochloris trichoides DG-6</name>
    <dbReference type="NCBI Taxonomy" id="765420"/>
    <lineage>
        <taxon>Bacteria</taxon>
        <taxon>Bacillati</taxon>
        <taxon>Chloroflexota</taxon>
        <taxon>Chloroflexia</taxon>
        <taxon>Chloroflexales</taxon>
        <taxon>Chloroflexineae</taxon>
        <taxon>Oscillochloridaceae</taxon>
        <taxon>Oscillochloris</taxon>
    </lineage>
</organism>
<dbReference type="GO" id="GO:0003700">
    <property type="term" value="F:DNA-binding transcription factor activity"/>
    <property type="evidence" value="ECO:0007669"/>
    <property type="project" value="TreeGrafter"/>
</dbReference>
<proteinExistence type="predicted"/>
<evidence type="ECO:0000313" key="6">
    <source>
        <dbReference type="EMBL" id="EFO80241.1"/>
    </source>
</evidence>
<keyword evidence="2 4" id="KW-0238">DNA-binding</keyword>
<evidence type="ECO:0000256" key="1">
    <source>
        <dbReference type="ARBA" id="ARBA00023015"/>
    </source>
</evidence>
<dbReference type="InterPro" id="IPR036271">
    <property type="entry name" value="Tet_transcr_reg_TetR-rel_C_sf"/>
</dbReference>
<feature type="DNA-binding region" description="H-T-H motif" evidence="4">
    <location>
        <begin position="34"/>
        <end position="53"/>
    </location>
</feature>
<dbReference type="PANTHER" id="PTHR30055:SF243">
    <property type="entry name" value="HTH-TYPE TRANSCRIPTIONAL REGULATOR RV1816"/>
    <property type="match status" value="1"/>
</dbReference>
<dbReference type="Pfam" id="PF00440">
    <property type="entry name" value="TetR_N"/>
    <property type="match status" value="1"/>
</dbReference>
<dbReference type="SUPFAM" id="SSF48498">
    <property type="entry name" value="Tetracyclin repressor-like, C-terminal domain"/>
    <property type="match status" value="1"/>
</dbReference>
<dbReference type="STRING" id="765420.OSCT_1897"/>
<dbReference type="EMBL" id="ADVR01000078">
    <property type="protein sequence ID" value="EFO80241.1"/>
    <property type="molecule type" value="Genomic_DNA"/>
</dbReference>
<dbReference type="PROSITE" id="PS50977">
    <property type="entry name" value="HTH_TETR_2"/>
    <property type="match status" value="1"/>
</dbReference>
<gene>
    <name evidence="6" type="ORF">OSCT_1897</name>
</gene>
<feature type="domain" description="HTH tetR-type" evidence="5">
    <location>
        <begin position="11"/>
        <end position="71"/>
    </location>
</feature>
<dbReference type="GO" id="GO:0000976">
    <property type="term" value="F:transcription cis-regulatory region binding"/>
    <property type="evidence" value="ECO:0007669"/>
    <property type="project" value="TreeGrafter"/>
</dbReference>
<sequence length="230" mass="25124">MKEQRRSRQHAAIRDEIKTIARAHMARDGAAALSLRAVASEMGLSSAAIYYYYANRDALITDLIVDAYRSLAAALRHEIEAEPTQDLVAQLRVLMLMYRTWAVAHPSEYALLFGTPIPGYVAPVDITKPEAQAVFAVFAACLSQFFAQGRLDVGLEQSPLPPQIASYAAGLADFPLAVLVGTLRVWAVGHGLVGLELDHHLQPLIGDVAAFYAYEVERLLQSLIKGSTSF</sequence>
<evidence type="ECO:0000256" key="2">
    <source>
        <dbReference type="ARBA" id="ARBA00023125"/>
    </source>
</evidence>
<accession>E1IEZ6</accession>
<dbReference type="Proteomes" id="UP000054010">
    <property type="component" value="Unassembled WGS sequence"/>
</dbReference>
<dbReference type="Gene3D" id="1.10.357.10">
    <property type="entry name" value="Tetracycline Repressor, domain 2"/>
    <property type="match status" value="1"/>
</dbReference>
<reference evidence="6 7" key="1">
    <citation type="journal article" date="2011" name="J. Bacteriol.">
        <title>Draft genome sequence of the anoxygenic filamentous phototrophic bacterium Oscillochloris trichoides subsp. DG-6.</title>
        <authorList>
            <person name="Kuznetsov B.B."/>
            <person name="Ivanovsky R.N."/>
            <person name="Keppen O.I."/>
            <person name="Sukhacheva M.V."/>
            <person name="Bumazhkin B.K."/>
            <person name="Patutina E.O."/>
            <person name="Beletsky A.V."/>
            <person name="Mardanov A.V."/>
            <person name="Baslerov R.V."/>
            <person name="Panteleeva A.N."/>
            <person name="Kolganova T.V."/>
            <person name="Ravin N.V."/>
            <person name="Skryabin K.G."/>
        </authorList>
    </citation>
    <scope>NUCLEOTIDE SEQUENCE [LARGE SCALE GENOMIC DNA]</scope>
    <source>
        <strain evidence="6 7">DG-6</strain>
    </source>
</reference>
<dbReference type="Pfam" id="PF13305">
    <property type="entry name" value="TetR_C_33"/>
    <property type="match status" value="1"/>
</dbReference>